<feature type="domain" description="Glycosyl transferase family 51" evidence="17">
    <location>
        <begin position="79"/>
        <end position="256"/>
    </location>
</feature>
<evidence type="ECO:0000256" key="15">
    <source>
        <dbReference type="SAM" id="Phobius"/>
    </source>
</evidence>
<sequence>MANQEKPQEQNSRVARRKKNKPKKMAMWKKVLIGLVSFFVICLIAGFTTFYVYASKAPKLDGDKLASSGSTIIYDAHDKKITTLGTENRIYLKEKDIPNQLKNAITSIEDRRFYKHNGIDPLRIISAAFSNLTHSSGGLQGGSTLDQQLIKLSFFSTKHSDQTLKRKAQEAWLALKMDKKYSKDQILDFYINKVFMGHGCYGMQTAANYYYGKSLAKLDLPQTALIAGIPNAPSDYNPYSNPKLAKKRRDEVLNAMVDNDKISQEVADKAKKLPITHGLLPKNHKHHLSTKAKIADPYLKQVILDAKKKGYDPYAGSLKIYTNLDMKIQKKMYDVANNNVSIHFPNNRMQIAATIINPNNGKVVAMLGGRKIPDDVTFGLNRAVQTDRSNGSTAKPLMDYGPAVEYLSWATYHALADKPYKYAGTNISLYDWDFKYRGMMTMRDALVQSRNIPAIHTLNAVGVTRAQNFIGKLGFKYKKRLETQNGIGLPSSTLQNAAAYAAFANGGTYYKPSFIRKIQTADDQVKTFSSEGKQAMKPSTAYMITDMLKGVLTNPMATGRLAHIPNLYEAGKSGTVGYPANAPAYIPKNVTMDAWFNGYTKHYSMSIWTGYDHQFEPNSYITDSAFPISMYFYKNIMADISKGKSNTDWVKPSNVYVKYVKDVRQLYLAGSGPVVDIDALNNSSSSKSSRSSSSSSASSSSVSSDISSAVETSASSTSDTSSASSASSVSISSNKSSQTSSQQP</sequence>
<dbReference type="Pfam" id="PF00905">
    <property type="entry name" value="Transpeptidase"/>
    <property type="match status" value="1"/>
</dbReference>
<dbReference type="EMBL" id="JQBZ01000025">
    <property type="protein sequence ID" value="KRN88901.1"/>
    <property type="molecule type" value="Genomic_DNA"/>
</dbReference>
<dbReference type="eggNOG" id="COG0744">
    <property type="taxonomic scope" value="Bacteria"/>
</dbReference>
<accession>A0A0R2KN83</accession>
<evidence type="ECO:0000256" key="3">
    <source>
        <dbReference type="ARBA" id="ARBA00022645"/>
    </source>
</evidence>
<evidence type="ECO:0000256" key="13">
    <source>
        <dbReference type="ARBA" id="ARBA00049902"/>
    </source>
</evidence>
<evidence type="ECO:0000313" key="18">
    <source>
        <dbReference type="EMBL" id="KRN88901.1"/>
    </source>
</evidence>
<dbReference type="GO" id="GO:0030288">
    <property type="term" value="C:outer membrane-bounded periplasmic space"/>
    <property type="evidence" value="ECO:0007669"/>
    <property type="project" value="TreeGrafter"/>
</dbReference>
<dbReference type="NCBIfam" id="TIGR02074">
    <property type="entry name" value="PBP_1a_fam"/>
    <property type="match status" value="1"/>
</dbReference>
<evidence type="ECO:0000313" key="19">
    <source>
        <dbReference type="Proteomes" id="UP000051500"/>
    </source>
</evidence>
<dbReference type="GO" id="GO:0071555">
    <property type="term" value="P:cell wall organization"/>
    <property type="evidence" value="ECO:0007669"/>
    <property type="project" value="UniProtKB-KW"/>
</dbReference>
<feature type="transmembrane region" description="Helical" evidence="15">
    <location>
        <begin position="31"/>
        <end position="54"/>
    </location>
</feature>
<dbReference type="Gene3D" id="3.40.710.10">
    <property type="entry name" value="DD-peptidase/beta-lactamase superfamily"/>
    <property type="match status" value="1"/>
</dbReference>
<keyword evidence="8" id="KW-0133">Cell shape</keyword>
<dbReference type="PATRIC" id="fig|1122146.4.peg.905"/>
<dbReference type="InterPro" id="IPR036950">
    <property type="entry name" value="PBP_transglycosylase"/>
</dbReference>
<dbReference type="GO" id="GO:0008658">
    <property type="term" value="F:penicillin binding"/>
    <property type="evidence" value="ECO:0007669"/>
    <property type="project" value="InterPro"/>
</dbReference>
<comment type="similarity">
    <text evidence="2">In the N-terminal section; belongs to the glycosyltransferase 51 family.</text>
</comment>
<evidence type="ECO:0000259" key="17">
    <source>
        <dbReference type="Pfam" id="PF00912"/>
    </source>
</evidence>
<keyword evidence="15" id="KW-0812">Transmembrane</keyword>
<dbReference type="SUPFAM" id="SSF53955">
    <property type="entry name" value="Lysozyme-like"/>
    <property type="match status" value="1"/>
</dbReference>
<evidence type="ECO:0000256" key="7">
    <source>
        <dbReference type="ARBA" id="ARBA00022801"/>
    </source>
</evidence>
<keyword evidence="15" id="KW-0472">Membrane</keyword>
<comment type="similarity">
    <text evidence="1">In the C-terminal section; belongs to the transpeptidase family.</text>
</comment>
<evidence type="ECO:0000256" key="6">
    <source>
        <dbReference type="ARBA" id="ARBA00022679"/>
    </source>
</evidence>
<dbReference type="STRING" id="1122146.IV53_GL000871"/>
<evidence type="ECO:0000256" key="14">
    <source>
        <dbReference type="SAM" id="MobiDB-lite"/>
    </source>
</evidence>
<dbReference type="InterPro" id="IPR012338">
    <property type="entry name" value="Beta-lactam/transpept-like"/>
</dbReference>
<evidence type="ECO:0000256" key="1">
    <source>
        <dbReference type="ARBA" id="ARBA00007090"/>
    </source>
</evidence>
<evidence type="ECO:0000256" key="4">
    <source>
        <dbReference type="ARBA" id="ARBA00022670"/>
    </source>
</evidence>
<dbReference type="AlphaFoldDB" id="A0A0R2KN83"/>
<keyword evidence="9" id="KW-0573">Peptidoglycan synthesis</keyword>
<evidence type="ECO:0000256" key="10">
    <source>
        <dbReference type="ARBA" id="ARBA00023268"/>
    </source>
</evidence>
<dbReference type="SUPFAM" id="SSF56601">
    <property type="entry name" value="beta-lactamase/transpeptidase-like"/>
    <property type="match status" value="1"/>
</dbReference>
<evidence type="ECO:0000256" key="9">
    <source>
        <dbReference type="ARBA" id="ARBA00022984"/>
    </source>
</evidence>
<comment type="caution">
    <text evidence="18">The sequence shown here is derived from an EMBL/GenBank/DDBJ whole genome shotgun (WGS) entry which is preliminary data.</text>
</comment>
<dbReference type="Gene3D" id="1.10.3810.10">
    <property type="entry name" value="Biosynthetic peptidoglycan transglycosylase-like"/>
    <property type="match status" value="1"/>
</dbReference>
<protein>
    <submittedName>
        <fullName evidence="18">Multimodular transpeptidase-transglycosylase PBP 1A</fullName>
    </submittedName>
</protein>
<dbReference type="GO" id="GO:0008360">
    <property type="term" value="P:regulation of cell shape"/>
    <property type="evidence" value="ECO:0007669"/>
    <property type="project" value="UniProtKB-KW"/>
</dbReference>
<evidence type="ECO:0000259" key="16">
    <source>
        <dbReference type="Pfam" id="PF00905"/>
    </source>
</evidence>
<evidence type="ECO:0000256" key="11">
    <source>
        <dbReference type="ARBA" id="ARBA00023316"/>
    </source>
</evidence>
<evidence type="ECO:0000256" key="2">
    <source>
        <dbReference type="ARBA" id="ARBA00007739"/>
    </source>
</evidence>
<feature type="compositionally biased region" description="Polar residues" evidence="14">
    <location>
        <begin position="1"/>
        <end position="13"/>
    </location>
</feature>
<dbReference type="Proteomes" id="UP000051500">
    <property type="component" value="Unassembled WGS sequence"/>
</dbReference>
<gene>
    <name evidence="18" type="ORF">IV53_GL000871</name>
</gene>
<keyword evidence="6" id="KW-0808">Transferase</keyword>
<dbReference type="GO" id="GO:0006508">
    <property type="term" value="P:proteolysis"/>
    <property type="evidence" value="ECO:0007669"/>
    <property type="project" value="UniProtKB-KW"/>
</dbReference>
<name>A0A0R2KN83_9LACO</name>
<evidence type="ECO:0000256" key="5">
    <source>
        <dbReference type="ARBA" id="ARBA00022676"/>
    </source>
</evidence>
<dbReference type="GO" id="GO:0008955">
    <property type="term" value="F:peptidoglycan glycosyltransferase activity"/>
    <property type="evidence" value="ECO:0007669"/>
    <property type="project" value="UniProtKB-EC"/>
</dbReference>
<organism evidence="18 19">
    <name type="scientific">Ligilactobacillus ceti DSM 22408</name>
    <dbReference type="NCBI Taxonomy" id="1122146"/>
    <lineage>
        <taxon>Bacteria</taxon>
        <taxon>Bacillati</taxon>
        <taxon>Bacillota</taxon>
        <taxon>Bacilli</taxon>
        <taxon>Lactobacillales</taxon>
        <taxon>Lactobacillaceae</taxon>
        <taxon>Ligilactobacillus</taxon>
    </lineage>
</organism>
<keyword evidence="10" id="KW-0511">Multifunctional enzyme</keyword>
<reference evidence="18 19" key="1">
    <citation type="journal article" date="2015" name="Genome Announc.">
        <title>Expanding the biotechnology potential of lactobacilli through comparative genomics of 213 strains and associated genera.</title>
        <authorList>
            <person name="Sun Z."/>
            <person name="Harris H.M."/>
            <person name="McCann A."/>
            <person name="Guo C."/>
            <person name="Argimon S."/>
            <person name="Zhang W."/>
            <person name="Yang X."/>
            <person name="Jeffery I.B."/>
            <person name="Cooney J.C."/>
            <person name="Kagawa T.F."/>
            <person name="Liu W."/>
            <person name="Song Y."/>
            <person name="Salvetti E."/>
            <person name="Wrobel A."/>
            <person name="Rasinkangas P."/>
            <person name="Parkhill J."/>
            <person name="Rea M.C."/>
            <person name="O'Sullivan O."/>
            <person name="Ritari J."/>
            <person name="Douillard F.P."/>
            <person name="Paul Ross R."/>
            <person name="Yang R."/>
            <person name="Briner A.E."/>
            <person name="Felis G.E."/>
            <person name="de Vos W.M."/>
            <person name="Barrangou R."/>
            <person name="Klaenhammer T.R."/>
            <person name="Caufield P.W."/>
            <person name="Cui Y."/>
            <person name="Zhang H."/>
            <person name="O'Toole P.W."/>
        </authorList>
    </citation>
    <scope>NUCLEOTIDE SEQUENCE [LARGE SCALE GENOMIC DNA]</scope>
    <source>
        <strain evidence="18 19">DSM 22408</strain>
    </source>
</reference>
<proteinExistence type="inferred from homology"/>
<dbReference type="PANTHER" id="PTHR32282">
    <property type="entry name" value="BINDING PROTEIN TRANSPEPTIDASE, PUTATIVE-RELATED"/>
    <property type="match status" value="1"/>
</dbReference>
<keyword evidence="4" id="KW-0645">Protease</keyword>
<evidence type="ECO:0000256" key="8">
    <source>
        <dbReference type="ARBA" id="ARBA00022960"/>
    </source>
</evidence>
<comment type="catalytic activity">
    <reaction evidence="12">
        <text>Preferential cleavage: (Ac)2-L-Lys-D-Ala-|-D-Ala. Also transpeptidation of peptidyl-alanyl moieties that are N-acyl substituents of D-alanine.</text>
        <dbReference type="EC" id="3.4.16.4"/>
    </reaction>
</comment>
<keyword evidence="15" id="KW-1133">Transmembrane helix</keyword>
<dbReference type="FunFam" id="1.10.3810.10:FF:000001">
    <property type="entry name" value="Penicillin-binding protein 1A"/>
    <property type="match status" value="1"/>
</dbReference>
<feature type="region of interest" description="Disordered" evidence="14">
    <location>
        <begin position="681"/>
        <end position="744"/>
    </location>
</feature>
<dbReference type="RefSeq" id="WP_027107305.1">
    <property type="nucleotide sequence ID" value="NZ_JQBZ01000025.1"/>
</dbReference>
<dbReference type="InterPro" id="IPR023346">
    <property type="entry name" value="Lysozyme-like_dom_sf"/>
</dbReference>
<feature type="domain" description="Penicillin-binding protein transpeptidase" evidence="16">
    <location>
        <begin position="352"/>
        <end position="602"/>
    </location>
</feature>
<feature type="compositionally biased region" description="Low complexity" evidence="14">
    <location>
        <begin position="683"/>
        <end position="744"/>
    </location>
</feature>
<keyword evidence="5" id="KW-0328">Glycosyltransferase</keyword>
<evidence type="ECO:0000256" key="12">
    <source>
        <dbReference type="ARBA" id="ARBA00034000"/>
    </source>
</evidence>
<keyword evidence="19" id="KW-1185">Reference proteome</keyword>
<dbReference type="OrthoDB" id="9766909at2"/>
<dbReference type="GO" id="GO:0009002">
    <property type="term" value="F:serine-type D-Ala-D-Ala carboxypeptidase activity"/>
    <property type="evidence" value="ECO:0007669"/>
    <property type="project" value="UniProtKB-EC"/>
</dbReference>
<dbReference type="GO" id="GO:0009252">
    <property type="term" value="P:peptidoglycan biosynthetic process"/>
    <property type="evidence" value="ECO:0007669"/>
    <property type="project" value="UniProtKB-KW"/>
</dbReference>
<keyword evidence="7" id="KW-0378">Hydrolase</keyword>
<dbReference type="Pfam" id="PF00912">
    <property type="entry name" value="Transgly"/>
    <property type="match status" value="1"/>
</dbReference>
<dbReference type="InterPro" id="IPR050396">
    <property type="entry name" value="Glycosyltr_51/Transpeptidase"/>
</dbReference>
<keyword evidence="11" id="KW-0961">Cell wall biogenesis/degradation</keyword>
<dbReference type="InterPro" id="IPR001264">
    <property type="entry name" value="Glyco_trans_51"/>
</dbReference>
<dbReference type="PANTHER" id="PTHR32282:SF29">
    <property type="entry name" value="PENICILLIN-BINDING PROTEIN 1A"/>
    <property type="match status" value="1"/>
</dbReference>
<comment type="catalytic activity">
    <reaction evidence="13">
        <text>[GlcNAc-(1-&gt;4)-Mur2Ac(oyl-L-Ala-gamma-D-Glu-L-Lys-D-Ala-D-Ala)](n)-di-trans,octa-cis-undecaprenyl diphosphate + beta-D-GlcNAc-(1-&gt;4)-Mur2Ac(oyl-L-Ala-gamma-D-Glu-L-Lys-D-Ala-D-Ala)-di-trans,octa-cis-undecaprenyl diphosphate = [GlcNAc-(1-&gt;4)-Mur2Ac(oyl-L-Ala-gamma-D-Glu-L-Lys-D-Ala-D-Ala)](n+1)-di-trans,octa-cis-undecaprenyl diphosphate + di-trans,octa-cis-undecaprenyl diphosphate + H(+)</text>
        <dbReference type="Rhea" id="RHEA:23708"/>
        <dbReference type="Rhea" id="RHEA-COMP:9602"/>
        <dbReference type="Rhea" id="RHEA-COMP:9603"/>
        <dbReference type="ChEBI" id="CHEBI:15378"/>
        <dbReference type="ChEBI" id="CHEBI:58405"/>
        <dbReference type="ChEBI" id="CHEBI:60033"/>
        <dbReference type="ChEBI" id="CHEBI:78435"/>
        <dbReference type="EC" id="2.4.99.28"/>
    </reaction>
</comment>
<keyword evidence="3" id="KW-0121">Carboxypeptidase</keyword>
<feature type="region of interest" description="Disordered" evidence="14">
    <location>
        <begin position="1"/>
        <end position="21"/>
    </location>
</feature>
<dbReference type="InterPro" id="IPR001460">
    <property type="entry name" value="PCN-bd_Tpept"/>
</dbReference>